<dbReference type="PROSITE" id="PS50928">
    <property type="entry name" value="ABC_TM1"/>
    <property type="match status" value="1"/>
</dbReference>
<evidence type="ECO:0000256" key="11">
    <source>
        <dbReference type="RuleBase" id="RU363032"/>
    </source>
</evidence>
<keyword evidence="8" id="KW-0029">Amino-acid transport</keyword>
<dbReference type="NCBIfam" id="TIGR01726">
    <property type="entry name" value="HEQRo_perm_3TM"/>
    <property type="match status" value="1"/>
</dbReference>
<evidence type="ECO:0000313" key="14">
    <source>
        <dbReference type="Proteomes" id="UP000339249"/>
    </source>
</evidence>
<dbReference type="PANTHER" id="PTHR30614">
    <property type="entry name" value="MEMBRANE COMPONENT OF AMINO ACID ABC TRANSPORTER"/>
    <property type="match status" value="1"/>
</dbReference>
<dbReference type="Pfam" id="PF00528">
    <property type="entry name" value="BPD_transp_1"/>
    <property type="match status" value="1"/>
</dbReference>
<keyword evidence="7 11" id="KW-0812">Transmembrane</keyword>
<evidence type="ECO:0000256" key="7">
    <source>
        <dbReference type="ARBA" id="ARBA00022692"/>
    </source>
</evidence>
<evidence type="ECO:0000256" key="8">
    <source>
        <dbReference type="ARBA" id="ARBA00022970"/>
    </source>
</evidence>
<comment type="caution">
    <text evidence="11">Lacks conserved residue(s) required for the propagation of feature annotation.</text>
</comment>
<feature type="domain" description="ABC transmembrane type-1" evidence="12">
    <location>
        <begin position="13"/>
        <end position="143"/>
    </location>
</feature>
<evidence type="ECO:0000256" key="9">
    <source>
        <dbReference type="ARBA" id="ARBA00022989"/>
    </source>
</evidence>
<evidence type="ECO:0000259" key="12">
    <source>
        <dbReference type="PROSITE" id="PS50928"/>
    </source>
</evidence>
<protein>
    <submittedName>
        <fullName evidence="13">Glutamine transport system permease protein glnP</fullName>
    </submittedName>
</protein>
<dbReference type="SUPFAM" id="SSF161098">
    <property type="entry name" value="MetI-like"/>
    <property type="match status" value="1"/>
</dbReference>
<dbReference type="GO" id="GO:0022857">
    <property type="term" value="F:transmembrane transporter activity"/>
    <property type="evidence" value="ECO:0007669"/>
    <property type="project" value="InterPro"/>
</dbReference>
<dbReference type="GO" id="GO:0043190">
    <property type="term" value="C:ATP-binding cassette (ABC) transporter complex"/>
    <property type="evidence" value="ECO:0007669"/>
    <property type="project" value="InterPro"/>
</dbReference>
<keyword evidence="6" id="KW-0997">Cell inner membrane</keyword>
<evidence type="ECO:0000256" key="4">
    <source>
        <dbReference type="ARBA" id="ARBA00022448"/>
    </source>
</evidence>
<dbReference type="Gene3D" id="1.10.3720.10">
    <property type="entry name" value="MetI-like"/>
    <property type="match status" value="1"/>
</dbReference>
<keyword evidence="4 11" id="KW-0813">Transport</keyword>
<evidence type="ECO:0000256" key="10">
    <source>
        <dbReference type="ARBA" id="ARBA00023136"/>
    </source>
</evidence>
<keyword evidence="10 11" id="KW-0472">Membrane</keyword>
<evidence type="ECO:0000256" key="1">
    <source>
        <dbReference type="ARBA" id="ARBA00003159"/>
    </source>
</evidence>
<evidence type="ECO:0000313" key="13">
    <source>
        <dbReference type="EMBL" id="VTN14842.1"/>
    </source>
</evidence>
<keyword evidence="5" id="KW-1003">Cell membrane</keyword>
<gene>
    <name evidence="13" type="primary">glnP_2</name>
    <name evidence="13" type="ORF">NCTC9185_06910</name>
</gene>
<evidence type="ECO:0000256" key="3">
    <source>
        <dbReference type="ARBA" id="ARBA00010072"/>
    </source>
</evidence>
<sequence>MDAISWQLLIEGAWTTLWISAIAIALGVVIGLLIALVRMMRIPLVDQLLVVYISLARATPLVDAGAVSVPFATDDGINLDKNLSAIVALTLNTSAFNAEIWRNAFRTFPRDQREAAESVGMRRWTYFRYLCCRKCGSRACRRW</sequence>
<dbReference type="InterPro" id="IPR035906">
    <property type="entry name" value="MetI-like_sf"/>
</dbReference>
<dbReference type="GO" id="GO:0006865">
    <property type="term" value="P:amino acid transport"/>
    <property type="evidence" value="ECO:0007669"/>
    <property type="project" value="UniProtKB-KW"/>
</dbReference>
<name>A0A4U9DB26_RAOTE</name>
<dbReference type="AlphaFoldDB" id="A0A4U9DB26"/>
<evidence type="ECO:0000256" key="5">
    <source>
        <dbReference type="ARBA" id="ARBA00022475"/>
    </source>
</evidence>
<feature type="transmembrane region" description="Helical" evidence="11">
    <location>
        <begin position="12"/>
        <end position="37"/>
    </location>
</feature>
<dbReference type="CDD" id="cd06261">
    <property type="entry name" value="TM_PBP2"/>
    <property type="match status" value="1"/>
</dbReference>
<comment type="function">
    <text evidence="1">Part of the binding-protein-dependent transport system for glutamine; probably responsible for the translocation of the substrate across the membrane.</text>
</comment>
<reference evidence="13 14" key="1">
    <citation type="submission" date="2019-04" db="EMBL/GenBank/DDBJ databases">
        <authorList>
            <consortium name="Pathogen Informatics"/>
        </authorList>
    </citation>
    <scope>NUCLEOTIDE SEQUENCE [LARGE SCALE GENOMIC DNA]</scope>
    <source>
        <strain evidence="13 14">NCTC9185</strain>
    </source>
</reference>
<dbReference type="Proteomes" id="UP000339249">
    <property type="component" value="Unassembled WGS sequence"/>
</dbReference>
<dbReference type="InterPro" id="IPR043429">
    <property type="entry name" value="ArtM/GltK/GlnP/TcyL/YhdX-like"/>
</dbReference>
<evidence type="ECO:0000256" key="6">
    <source>
        <dbReference type="ARBA" id="ARBA00022519"/>
    </source>
</evidence>
<comment type="similarity">
    <text evidence="3">Belongs to the binding-protein-dependent transport system permease family. HisMQ subfamily.</text>
</comment>
<accession>A0A4U9DB26</accession>
<dbReference type="EMBL" id="CABDVU010000001">
    <property type="protein sequence ID" value="VTN14842.1"/>
    <property type="molecule type" value="Genomic_DNA"/>
</dbReference>
<dbReference type="InterPro" id="IPR010065">
    <property type="entry name" value="AA_ABC_transptr_permease_3TM"/>
</dbReference>
<evidence type="ECO:0000256" key="2">
    <source>
        <dbReference type="ARBA" id="ARBA00004429"/>
    </source>
</evidence>
<comment type="subcellular location">
    <subcellularLocation>
        <location evidence="2">Cell inner membrane</location>
        <topology evidence="2">Multi-pass membrane protein</topology>
    </subcellularLocation>
    <subcellularLocation>
        <location evidence="11">Cell membrane</location>
        <topology evidence="11">Multi-pass membrane protein</topology>
    </subcellularLocation>
</comment>
<dbReference type="InterPro" id="IPR000515">
    <property type="entry name" value="MetI-like"/>
</dbReference>
<dbReference type="PANTHER" id="PTHR30614:SF20">
    <property type="entry name" value="GLUTAMINE TRANSPORT SYSTEM PERMEASE PROTEIN GLNP"/>
    <property type="match status" value="1"/>
</dbReference>
<proteinExistence type="inferred from homology"/>
<keyword evidence="9 11" id="KW-1133">Transmembrane helix</keyword>
<organism evidence="13 14">
    <name type="scientific">Raoultella terrigena</name>
    <name type="common">Klebsiella terrigena</name>
    <dbReference type="NCBI Taxonomy" id="577"/>
    <lineage>
        <taxon>Bacteria</taxon>
        <taxon>Pseudomonadati</taxon>
        <taxon>Pseudomonadota</taxon>
        <taxon>Gammaproteobacteria</taxon>
        <taxon>Enterobacterales</taxon>
        <taxon>Enterobacteriaceae</taxon>
        <taxon>Klebsiella/Raoultella group</taxon>
        <taxon>Raoultella</taxon>
    </lineage>
</organism>